<feature type="binding site" evidence="5">
    <location>
        <position position="184"/>
    </location>
    <ligand>
        <name>NADP(+)</name>
        <dbReference type="ChEBI" id="CHEBI:58349"/>
    </ligand>
</feature>
<feature type="binding site" evidence="5">
    <location>
        <position position="207"/>
    </location>
    <ligand>
        <name>substrate</name>
    </ligand>
</feature>
<dbReference type="eggNOG" id="COG0451">
    <property type="taxonomic scope" value="Bacteria"/>
</dbReference>
<dbReference type="Gene3D" id="3.40.50.720">
    <property type="entry name" value="NAD(P)-binding Rossmann-like Domain"/>
    <property type="match status" value="1"/>
</dbReference>
<evidence type="ECO:0000313" key="7">
    <source>
        <dbReference type="EMBL" id="ADV61504.1"/>
    </source>
</evidence>
<reference key="1">
    <citation type="submission" date="2010-11" db="EMBL/GenBank/DDBJ databases">
        <title>The complete sequence of chromosome of Isophaera pallida ATCC 43644.</title>
        <authorList>
            <consortium name="US DOE Joint Genome Institute (JGI-PGF)"/>
            <person name="Lucas S."/>
            <person name="Copeland A."/>
            <person name="Lapidus A."/>
            <person name="Bruce D."/>
            <person name="Goodwin L."/>
            <person name="Pitluck S."/>
            <person name="Kyrpides N."/>
            <person name="Mavromatis K."/>
            <person name="Pagani I."/>
            <person name="Ivanova N."/>
            <person name="Saunders E."/>
            <person name="Brettin T."/>
            <person name="Detter J.C."/>
            <person name="Han C."/>
            <person name="Tapia R."/>
            <person name="Land M."/>
            <person name="Hauser L."/>
            <person name="Markowitz V."/>
            <person name="Cheng J.-F."/>
            <person name="Hugenholtz P."/>
            <person name="Woyke T."/>
            <person name="Wu D."/>
            <person name="Eisen J.A."/>
        </authorList>
    </citation>
    <scope>NUCLEOTIDE SEQUENCE</scope>
    <source>
        <strain>ATCC 43644</strain>
    </source>
</reference>
<feature type="site" description="Important for catalytic activity" evidence="5">
    <location>
        <position position="112"/>
    </location>
</feature>
<comment type="similarity">
    <text evidence="1 5">Belongs to the NAD(P)-dependent epimerase/dehydratase family. Fucose synthase subfamily.</text>
</comment>
<dbReference type="UniPathway" id="UPA00128">
    <property type="reaction ID" value="UER00191"/>
</dbReference>
<organism evidence="7 8">
    <name type="scientific">Isosphaera pallida (strain ATCC 43644 / DSM 9630 / IS1B)</name>
    <dbReference type="NCBI Taxonomy" id="575540"/>
    <lineage>
        <taxon>Bacteria</taxon>
        <taxon>Pseudomonadati</taxon>
        <taxon>Planctomycetota</taxon>
        <taxon>Planctomycetia</taxon>
        <taxon>Isosphaerales</taxon>
        <taxon>Isosphaeraceae</taxon>
        <taxon>Isosphaera</taxon>
    </lineage>
</organism>
<dbReference type="HOGENOM" id="CLU_007383_18_0_0"/>
<feature type="binding site" evidence="5">
    <location>
        <position position="145"/>
    </location>
    <ligand>
        <name>NADP(+)</name>
        <dbReference type="ChEBI" id="CHEBI:58349"/>
    </ligand>
</feature>
<comment type="caution">
    <text evidence="5">Lacks conserved residue(s) required for the propagation of feature annotation.</text>
</comment>
<dbReference type="GO" id="GO:0042351">
    <property type="term" value="P:'de novo' GDP-L-fucose biosynthetic process"/>
    <property type="evidence" value="ECO:0007669"/>
    <property type="project" value="UniProtKB-UniRule"/>
</dbReference>
<feature type="binding site" evidence="5">
    <location>
        <position position="192"/>
    </location>
    <ligand>
        <name>substrate</name>
    </ligand>
</feature>
<dbReference type="InterPro" id="IPR028614">
    <property type="entry name" value="GDP_fucose/colitose_synth"/>
</dbReference>
<dbReference type="OrthoDB" id="9811425at2"/>
<dbReference type="PANTHER" id="PTHR43238">
    <property type="entry name" value="GDP-L-FUCOSE SYNTHASE"/>
    <property type="match status" value="1"/>
</dbReference>
<dbReference type="SUPFAM" id="SSF51735">
    <property type="entry name" value="NAD(P)-binding Rossmann-fold domains"/>
    <property type="match status" value="1"/>
</dbReference>
<comment type="pathway">
    <text evidence="5">Nucleotide-sugar biosynthesis; GDP-L-fucose biosynthesis via de novo pathway; GDP-L-fucose from GDP-alpha-D-mannose: step 2/2.</text>
</comment>
<keyword evidence="8" id="KW-1185">Reference proteome</keyword>
<feature type="site" description="Important for catalytic activity" evidence="5">
    <location>
        <position position="114"/>
    </location>
</feature>
<evidence type="ECO:0000256" key="2">
    <source>
        <dbReference type="ARBA" id="ARBA00022857"/>
    </source>
</evidence>
<feature type="binding site" evidence="5">
    <location>
        <begin position="16"/>
        <end position="22"/>
    </location>
    <ligand>
        <name>NADP(+)</name>
        <dbReference type="ChEBI" id="CHEBI:58349"/>
    </ligand>
</feature>
<dbReference type="AlphaFoldDB" id="E8R300"/>
<evidence type="ECO:0000256" key="5">
    <source>
        <dbReference type="HAMAP-Rule" id="MF_00956"/>
    </source>
</evidence>
<comment type="function">
    <text evidence="5">Catalyzes the two-step NADP-dependent conversion of GDP-4-dehydro-6-deoxy-D-mannose to GDP-fucose, involving an epimerase and a reductase reaction.</text>
</comment>
<dbReference type="GO" id="GO:0016853">
    <property type="term" value="F:isomerase activity"/>
    <property type="evidence" value="ECO:0007669"/>
    <property type="project" value="UniProtKB-KW"/>
</dbReference>
<dbReference type="InParanoid" id="E8R300"/>
<keyword evidence="4 5" id="KW-0413">Isomerase</keyword>
<dbReference type="STRING" id="575540.Isop_0915"/>
<dbReference type="HAMAP" id="MF_00956">
    <property type="entry name" value="GDP_fucose_synth"/>
    <property type="match status" value="1"/>
</dbReference>
<proteinExistence type="inferred from homology"/>
<gene>
    <name evidence="5" type="primary">fcl</name>
    <name evidence="7" type="ordered locus">Isop_0915</name>
</gene>
<dbReference type="RefSeq" id="WP_013563793.1">
    <property type="nucleotide sequence ID" value="NC_014962.1"/>
</dbReference>
<feature type="binding site" evidence="5">
    <location>
        <position position="214"/>
    </location>
    <ligand>
        <name>substrate</name>
    </ligand>
</feature>
<evidence type="ECO:0000256" key="4">
    <source>
        <dbReference type="ARBA" id="ARBA00023235"/>
    </source>
</evidence>
<dbReference type="EC" id="1.1.1.271" evidence="5"/>
<name>E8R300_ISOPI</name>
<dbReference type="Proteomes" id="UP000008631">
    <property type="component" value="Chromosome"/>
</dbReference>
<dbReference type="Pfam" id="PF01370">
    <property type="entry name" value="Epimerase"/>
    <property type="match status" value="1"/>
</dbReference>
<dbReference type="GO" id="GO:0070401">
    <property type="term" value="F:NADP+ binding"/>
    <property type="evidence" value="ECO:0007669"/>
    <property type="project" value="UniProtKB-UniRule"/>
</dbReference>
<evidence type="ECO:0000313" key="8">
    <source>
        <dbReference type="Proteomes" id="UP000008631"/>
    </source>
</evidence>
<comment type="catalytic activity">
    <reaction evidence="5">
        <text>GDP-beta-L-fucose + NADP(+) = GDP-4-dehydro-alpha-D-rhamnose + NADPH + H(+)</text>
        <dbReference type="Rhea" id="RHEA:18885"/>
        <dbReference type="ChEBI" id="CHEBI:15378"/>
        <dbReference type="ChEBI" id="CHEBI:57273"/>
        <dbReference type="ChEBI" id="CHEBI:57783"/>
        <dbReference type="ChEBI" id="CHEBI:57964"/>
        <dbReference type="ChEBI" id="CHEBI:58349"/>
        <dbReference type="EC" id="1.1.1.271"/>
    </reaction>
</comment>
<protein>
    <recommendedName>
        <fullName evidence="5">GDP-L-fucose synthase</fullName>
        <ecNumber evidence="5">1.1.1.271</ecNumber>
    </recommendedName>
    <alternativeName>
        <fullName evidence="5">GDP-4-keto-6-deoxy-D-mannose-3,5-epimerase-4-reductase</fullName>
    </alternativeName>
</protein>
<dbReference type="Gene3D" id="3.90.25.10">
    <property type="entry name" value="UDP-galactose 4-epimerase, domain 1"/>
    <property type="match status" value="1"/>
</dbReference>
<dbReference type="KEGG" id="ipa:Isop_0915"/>
<dbReference type="EMBL" id="CP002353">
    <property type="protein sequence ID" value="ADV61504.1"/>
    <property type="molecule type" value="Genomic_DNA"/>
</dbReference>
<keyword evidence="3 5" id="KW-0560">Oxidoreductase</keyword>
<dbReference type="InterPro" id="IPR036291">
    <property type="entry name" value="NAD(P)-bd_dom_sf"/>
</dbReference>
<keyword evidence="5" id="KW-0511">Multifunctional enzyme</keyword>
<accession>E8R300</accession>
<feature type="active site" description="Proton donor/acceptor" evidence="5">
    <location>
        <position position="141"/>
    </location>
</feature>
<feature type="binding site" evidence="5">
    <location>
        <position position="275"/>
    </location>
    <ligand>
        <name>substrate</name>
    </ligand>
</feature>
<dbReference type="FunCoup" id="E8R300">
    <property type="interactions" value="253"/>
</dbReference>
<dbReference type="PANTHER" id="PTHR43238:SF1">
    <property type="entry name" value="GDP-L-FUCOSE SYNTHASE"/>
    <property type="match status" value="1"/>
</dbReference>
<dbReference type="InterPro" id="IPR001509">
    <property type="entry name" value="Epimerase_deHydtase"/>
</dbReference>
<evidence type="ECO:0000256" key="1">
    <source>
        <dbReference type="ARBA" id="ARBA00005959"/>
    </source>
</evidence>
<feature type="domain" description="NAD-dependent epimerase/dehydratase" evidence="6">
    <location>
        <begin position="12"/>
        <end position="243"/>
    </location>
</feature>
<evidence type="ECO:0000256" key="3">
    <source>
        <dbReference type="ARBA" id="ARBA00023002"/>
    </source>
</evidence>
<evidence type="ECO:0000259" key="6">
    <source>
        <dbReference type="Pfam" id="PF01370"/>
    </source>
</evidence>
<dbReference type="GO" id="GO:0050577">
    <property type="term" value="F:GDP-L-fucose synthase activity"/>
    <property type="evidence" value="ECO:0007669"/>
    <property type="project" value="UniProtKB-UniRule"/>
</dbReference>
<sequence length="322" mass="35265">MATQAIWSGRRVTVTGGSGFLGGHLVKRLHTLGAKVFVPRSASYNLVRLEDCLRCLLEHPCDLLIHAAAFYGGIGINQTHPGSIYYTNLVMGANIMEAARLAKVSKVVNIGTACSYPGYLEGELKEEDLWAGPCHASVVNYGLTKKMLAVQGLAYRKQYGLDSIHLILTNLYGPGDSYNPERSHVVAALIRKFVEAEMHKADSVEVWGTGQPIREFIEVGDCAEGILLAAERYDDPELPLNIGTGVGTSIRQLTELIHELSGFKGRVVWNADKPDGAAKKVLDITRMTHVLDGWTPPTSLREGLARTIAWYRAHKAQADAKW</sequence>
<reference evidence="7 8" key="2">
    <citation type="journal article" date="2011" name="Stand. Genomic Sci.">
        <title>Complete genome sequence of Isosphaera pallida type strain (IS1B).</title>
        <authorList>
            <consortium name="US DOE Joint Genome Institute (JGI-PGF)"/>
            <person name="Goker M."/>
            <person name="Cleland D."/>
            <person name="Saunders E."/>
            <person name="Lapidus A."/>
            <person name="Nolan M."/>
            <person name="Lucas S."/>
            <person name="Hammon N."/>
            <person name="Deshpande S."/>
            <person name="Cheng J.F."/>
            <person name="Tapia R."/>
            <person name="Han C."/>
            <person name="Goodwin L."/>
            <person name="Pitluck S."/>
            <person name="Liolios K."/>
            <person name="Pagani I."/>
            <person name="Ivanova N."/>
            <person name="Mavromatis K."/>
            <person name="Pati A."/>
            <person name="Chen A."/>
            <person name="Palaniappan K."/>
            <person name="Land M."/>
            <person name="Hauser L."/>
            <person name="Chang Y.J."/>
            <person name="Jeffries C.D."/>
            <person name="Detter J.C."/>
            <person name="Beck B."/>
            <person name="Woyke T."/>
            <person name="Bristow J."/>
            <person name="Eisen J.A."/>
            <person name="Markowitz V."/>
            <person name="Hugenholtz P."/>
            <person name="Kyrpides N.C."/>
            <person name="Klenk H.P."/>
        </authorList>
    </citation>
    <scope>NUCLEOTIDE SEQUENCE [LARGE SCALE GENOMIC DNA]</scope>
    <source>
        <strain evidence="8">ATCC 43644 / DSM 9630 / IS1B</strain>
    </source>
</reference>
<keyword evidence="2 5" id="KW-0521">NADP</keyword>